<evidence type="ECO:0000259" key="1">
    <source>
        <dbReference type="Pfam" id="PF12728"/>
    </source>
</evidence>
<dbReference type="RefSeq" id="WP_183343652.1">
    <property type="nucleotide sequence ID" value="NZ_JACHNU010000005.1"/>
</dbReference>
<accession>A0A840IIE4</accession>
<proteinExistence type="predicted"/>
<gene>
    <name evidence="2" type="ORF">BDZ31_003534</name>
</gene>
<organism evidence="2 3">
    <name type="scientific">Conexibacter arvalis</name>
    <dbReference type="NCBI Taxonomy" id="912552"/>
    <lineage>
        <taxon>Bacteria</taxon>
        <taxon>Bacillati</taxon>
        <taxon>Actinomycetota</taxon>
        <taxon>Thermoleophilia</taxon>
        <taxon>Solirubrobacterales</taxon>
        <taxon>Conexibacteraceae</taxon>
        <taxon>Conexibacter</taxon>
    </lineage>
</organism>
<sequence>MKTLHLDPDRRERASLVVEEIERLLGEGKRIAVTVAEEHELLSPQQAADRLGFSRQHVVRLIEAGELEGRKLPGSSYWRIPLATVLAFEERRERAGERADGFARSLDEQGAPLE</sequence>
<comment type="caution">
    <text evidence="2">The sequence shown here is derived from an EMBL/GenBank/DDBJ whole genome shotgun (WGS) entry which is preliminary data.</text>
</comment>
<evidence type="ECO:0000313" key="3">
    <source>
        <dbReference type="Proteomes" id="UP000585272"/>
    </source>
</evidence>
<dbReference type="Pfam" id="PF12728">
    <property type="entry name" value="HTH_17"/>
    <property type="match status" value="1"/>
</dbReference>
<feature type="domain" description="Helix-turn-helix" evidence="1">
    <location>
        <begin position="41"/>
        <end position="92"/>
    </location>
</feature>
<reference evidence="2 3" key="1">
    <citation type="submission" date="2020-08" db="EMBL/GenBank/DDBJ databases">
        <title>Genomic Encyclopedia of Archaeal and Bacterial Type Strains, Phase II (KMG-II): from individual species to whole genera.</title>
        <authorList>
            <person name="Goeker M."/>
        </authorList>
    </citation>
    <scope>NUCLEOTIDE SEQUENCE [LARGE SCALE GENOMIC DNA]</scope>
    <source>
        <strain evidence="2 3">DSM 23288</strain>
    </source>
</reference>
<evidence type="ECO:0000313" key="2">
    <source>
        <dbReference type="EMBL" id="MBB4663933.1"/>
    </source>
</evidence>
<dbReference type="AlphaFoldDB" id="A0A840IIE4"/>
<protein>
    <submittedName>
        <fullName evidence="2">Excisionase family DNA binding protein</fullName>
    </submittedName>
</protein>
<dbReference type="EMBL" id="JACHNU010000005">
    <property type="protein sequence ID" value="MBB4663933.1"/>
    <property type="molecule type" value="Genomic_DNA"/>
</dbReference>
<dbReference type="NCBIfam" id="TIGR01764">
    <property type="entry name" value="excise"/>
    <property type="match status" value="1"/>
</dbReference>
<dbReference type="GO" id="GO:0003677">
    <property type="term" value="F:DNA binding"/>
    <property type="evidence" value="ECO:0007669"/>
    <property type="project" value="InterPro"/>
</dbReference>
<dbReference type="Proteomes" id="UP000585272">
    <property type="component" value="Unassembled WGS sequence"/>
</dbReference>
<keyword evidence="3" id="KW-1185">Reference proteome</keyword>
<name>A0A840IIE4_9ACTN</name>
<dbReference type="InterPro" id="IPR010093">
    <property type="entry name" value="SinI_DNA-bd"/>
</dbReference>
<dbReference type="InterPro" id="IPR041657">
    <property type="entry name" value="HTH_17"/>
</dbReference>